<feature type="region of interest" description="Disordered" evidence="1">
    <location>
        <begin position="76"/>
        <end position="114"/>
    </location>
</feature>
<accession>A0ABN0WR82</accession>
<keyword evidence="2" id="KW-1133">Transmembrane helix</keyword>
<name>A0ABN0WR82_9ACTN</name>
<dbReference type="EMBL" id="BAAABW010000013">
    <property type="protein sequence ID" value="GAA0344726.1"/>
    <property type="molecule type" value="Genomic_DNA"/>
</dbReference>
<gene>
    <name evidence="3" type="ORF">GCM10010319_21130</name>
</gene>
<keyword evidence="2" id="KW-0472">Membrane</keyword>
<feature type="transmembrane region" description="Helical" evidence="2">
    <location>
        <begin position="51"/>
        <end position="71"/>
    </location>
</feature>
<protein>
    <submittedName>
        <fullName evidence="3">Uncharacterized protein</fullName>
    </submittedName>
</protein>
<sequence>MKPDTEDRRFATEDRLRAALAARAALVTHRDLRRDAPPQGRTWGVRRVRRVAFAALGVAAAVVAVCLLVLLPSNPRDPAPVSPAGTPGISEPSPSTPTRPVDPSAADPHVIHQP</sequence>
<evidence type="ECO:0000313" key="3">
    <source>
        <dbReference type="EMBL" id="GAA0344726.1"/>
    </source>
</evidence>
<comment type="caution">
    <text evidence="3">The sequence shown here is derived from an EMBL/GenBank/DDBJ whole genome shotgun (WGS) entry which is preliminary data.</text>
</comment>
<keyword evidence="2" id="KW-0812">Transmembrane</keyword>
<organism evidence="3 4">
    <name type="scientific">Streptomyces blastmyceticus</name>
    <dbReference type="NCBI Taxonomy" id="68180"/>
    <lineage>
        <taxon>Bacteria</taxon>
        <taxon>Bacillati</taxon>
        <taxon>Actinomycetota</taxon>
        <taxon>Actinomycetes</taxon>
        <taxon>Kitasatosporales</taxon>
        <taxon>Streptomycetaceae</taxon>
        <taxon>Streptomyces</taxon>
    </lineage>
</organism>
<proteinExistence type="predicted"/>
<keyword evidence="4" id="KW-1185">Reference proteome</keyword>
<evidence type="ECO:0000256" key="2">
    <source>
        <dbReference type="SAM" id="Phobius"/>
    </source>
</evidence>
<evidence type="ECO:0000313" key="4">
    <source>
        <dbReference type="Proteomes" id="UP001500063"/>
    </source>
</evidence>
<dbReference type="Proteomes" id="UP001500063">
    <property type="component" value="Unassembled WGS sequence"/>
</dbReference>
<reference evidence="3 4" key="1">
    <citation type="journal article" date="2019" name="Int. J. Syst. Evol. Microbiol.">
        <title>The Global Catalogue of Microorganisms (GCM) 10K type strain sequencing project: providing services to taxonomists for standard genome sequencing and annotation.</title>
        <authorList>
            <consortium name="The Broad Institute Genomics Platform"/>
            <consortium name="The Broad Institute Genome Sequencing Center for Infectious Disease"/>
            <person name="Wu L."/>
            <person name="Ma J."/>
        </authorList>
    </citation>
    <scope>NUCLEOTIDE SEQUENCE [LARGE SCALE GENOMIC DNA]</scope>
    <source>
        <strain evidence="3 4">JCM 4565</strain>
    </source>
</reference>
<dbReference type="RefSeq" id="WP_344117503.1">
    <property type="nucleotide sequence ID" value="NZ_BAAABW010000013.1"/>
</dbReference>
<evidence type="ECO:0000256" key="1">
    <source>
        <dbReference type="SAM" id="MobiDB-lite"/>
    </source>
</evidence>